<accession>A0ABU6VPF8</accession>
<name>A0ABU6VPF8_9FABA</name>
<organism evidence="2 3">
    <name type="scientific">Stylosanthes scabra</name>
    <dbReference type="NCBI Taxonomy" id="79078"/>
    <lineage>
        <taxon>Eukaryota</taxon>
        <taxon>Viridiplantae</taxon>
        <taxon>Streptophyta</taxon>
        <taxon>Embryophyta</taxon>
        <taxon>Tracheophyta</taxon>
        <taxon>Spermatophyta</taxon>
        <taxon>Magnoliopsida</taxon>
        <taxon>eudicotyledons</taxon>
        <taxon>Gunneridae</taxon>
        <taxon>Pentapetalae</taxon>
        <taxon>rosids</taxon>
        <taxon>fabids</taxon>
        <taxon>Fabales</taxon>
        <taxon>Fabaceae</taxon>
        <taxon>Papilionoideae</taxon>
        <taxon>50 kb inversion clade</taxon>
        <taxon>dalbergioids sensu lato</taxon>
        <taxon>Dalbergieae</taxon>
        <taxon>Pterocarpus clade</taxon>
        <taxon>Stylosanthes</taxon>
    </lineage>
</organism>
<dbReference type="EMBL" id="JASCZI010151749">
    <property type="protein sequence ID" value="MED6174290.1"/>
    <property type="molecule type" value="Genomic_DNA"/>
</dbReference>
<feature type="non-terminal residue" evidence="2">
    <location>
        <position position="1"/>
    </location>
</feature>
<evidence type="ECO:0000313" key="2">
    <source>
        <dbReference type="EMBL" id="MED6174290.1"/>
    </source>
</evidence>
<dbReference type="InterPro" id="IPR036397">
    <property type="entry name" value="RNaseH_sf"/>
</dbReference>
<proteinExistence type="predicted"/>
<reference evidence="2 3" key="1">
    <citation type="journal article" date="2023" name="Plants (Basel)">
        <title>Bridging the Gap: Combining Genomics and Transcriptomics Approaches to Understand Stylosanthes scabra, an Orphan Legume from the Brazilian Caatinga.</title>
        <authorList>
            <person name="Ferreira-Neto J.R.C."/>
            <person name="da Silva M.D."/>
            <person name="Binneck E."/>
            <person name="de Melo N.F."/>
            <person name="da Silva R.H."/>
            <person name="de Melo A.L.T.M."/>
            <person name="Pandolfi V."/>
            <person name="Bustamante F.O."/>
            <person name="Brasileiro-Vidal A.C."/>
            <person name="Benko-Iseppon A.M."/>
        </authorList>
    </citation>
    <scope>NUCLEOTIDE SEQUENCE [LARGE SCALE GENOMIC DNA]</scope>
    <source>
        <tissue evidence="2">Leaves</tissue>
    </source>
</reference>
<dbReference type="Proteomes" id="UP001341840">
    <property type="component" value="Unassembled WGS sequence"/>
</dbReference>
<gene>
    <name evidence="2" type="ORF">PIB30_067789</name>
</gene>
<comment type="caution">
    <text evidence="2">The sequence shown here is derived from an EMBL/GenBank/DDBJ whole genome shotgun (WGS) entry which is preliminary data.</text>
</comment>
<keyword evidence="3" id="KW-1185">Reference proteome</keyword>
<dbReference type="PANTHER" id="PTHR47723">
    <property type="entry name" value="OS05G0353850 PROTEIN"/>
    <property type="match status" value="1"/>
</dbReference>
<sequence>TAEQDAVVVVFRNHEGKVLFASSSNITSYSVLAAEAIVAREALKMAKLHHINNLIVESDSRPHELYLSNNITWRWEQYQPHHRSSMLAQPDTEPPTTAALTGSTLKIRRTHRVTQSSLLEVTHMVTLNIEDPLISTSSLTFQAEEA</sequence>
<dbReference type="PANTHER" id="PTHR47723:SF24">
    <property type="entry name" value="RNASE H TYPE-1 DOMAIN-CONTAINING PROTEIN"/>
    <property type="match status" value="1"/>
</dbReference>
<dbReference type="InterPro" id="IPR053151">
    <property type="entry name" value="RNase_H-like"/>
</dbReference>
<dbReference type="InterPro" id="IPR002156">
    <property type="entry name" value="RNaseH_domain"/>
</dbReference>
<protein>
    <recommendedName>
        <fullName evidence="1">RNase H type-1 domain-containing protein</fullName>
    </recommendedName>
</protein>
<dbReference type="Gene3D" id="3.30.420.10">
    <property type="entry name" value="Ribonuclease H-like superfamily/Ribonuclease H"/>
    <property type="match status" value="1"/>
</dbReference>
<feature type="domain" description="RNase H type-1" evidence="1">
    <location>
        <begin position="6"/>
        <end position="64"/>
    </location>
</feature>
<evidence type="ECO:0000313" key="3">
    <source>
        <dbReference type="Proteomes" id="UP001341840"/>
    </source>
</evidence>
<dbReference type="Pfam" id="PF13456">
    <property type="entry name" value="RVT_3"/>
    <property type="match status" value="1"/>
</dbReference>
<dbReference type="CDD" id="cd06222">
    <property type="entry name" value="RNase_H_like"/>
    <property type="match status" value="1"/>
</dbReference>
<dbReference type="InterPro" id="IPR044730">
    <property type="entry name" value="RNase_H-like_dom_plant"/>
</dbReference>
<evidence type="ECO:0000259" key="1">
    <source>
        <dbReference type="Pfam" id="PF13456"/>
    </source>
</evidence>